<feature type="signal peptide" evidence="1">
    <location>
        <begin position="1"/>
        <end position="26"/>
    </location>
</feature>
<gene>
    <name evidence="2" type="ORF">Lysil_1916</name>
</gene>
<dbReference type="EMBL" id="NPZB01000002">
    <property type="protein sequence ID" value="PNS07740.1"/>
    <property type="molecule type" value="Genomic_DNA"/>
</dbReference>
<comment type="caution">
    <text evidence="2">The sequence shown here is derived from an EMBL/GenBank/DDBJ whole genome shotgun (WGS) entry which is preliminary data.</text>
</comment>
<feature type="chain" id="PRO_5014464093" evidence="1">
    <location>
        <begin position="27"/>
        <end position="1239"/>
    </location>
</feature>
<evidence type="ECO:0000313" key="3">
    <source>
        <dbReference type="Proteomes" id="UP000236220"/>
    </source>
</evidence>
<accession>A0A2K1PY87</accession>
<proteinExistence type="predicted"/>
<reference evidence="2 3" key="1">
    <citation type="submission" date="2017-08" db="EMBL/GenBank/DDBJ databases">
        <title>Lysobacter sylvestris genome.</title>
        <authorList>
            <person name="Zhang D.-C."/>
            <person name="Albuquerque L."/>
            <person name="Franca L."/>
            <person name="Froufe H.J.C."/>
            <person name="Barroso C."/>
            <person name="Egas C."/>
            <person name="Da Costa M."/>
            <person name="Margesin R."/>
        </authorList>
    </citation>
    <scope>NUCLEOTIDE SEQUENCE [LARGE SCALE GENOMIC DNA]</scope>
    <source>
        <strain evidence="2 3">AM20-91</strain>
    </source>
</reference>
<sequence>MDTRRFSFGFTLALCAALFLPGIAIAQQASNGSSDTTTPATPLKCDMQGCVGKGGPLFQIRAYGETQSKALGNDPDSLQQNRRVETVAGQYYKGESKVLSANQAVISGRFSVDLPQGGTLWATEDPTLGQAILNVATGSLAPFNDGRVTEPLRFHAYSNYAAFYQRLEVLIYRGTDSDRVRPLATIIMPVGAVTDAQWDGELPAGLNLQAGDSLQYVARAYAQDGSFDETNPRTIQLVTPAEHARGAQGLRDQVQRTRTETLDTSTAESLQVVDSIYGKSDLRLHNIPVYGSRVRIMGRDIPEGMQVYIDGQNFPIDLERKFVAEFLQPIGMHQYKIQAKPSTGPVADAVLDMQVTGRYAFVAAIADLTFSHNTASGSTDALSGDARDASGFLSEGRLAFYAKGKWRGKYLITAQADTGENKLGNLFDGFFDATPNDIFRRLDPDQYYPVYGDDSRTWRDVDTQGKFYLRVDWNQNQALWGNFITGFTGTQYAQYQRALYGAALSWRSQASTALGDPRSLLKIFGAETHTAAGHSEFLGTGGSLYYLRHTDVLPGSEQVVLEVRDPATGSVETRVGLQSGVDYEMDNLQGRLILTRPLAQITRESVRTLTRDTPLDGYRQMLLVDYEYVPSGFNGGNATVGLRGKQWFGNHLAVGATYVDENRSGDDYSLKGVDLTLQAGRGTYLKVETTHTQSTVAPIFYSDNGGLSFIQRNPADMSGARSGTARSVEARANLQELGWTKREWSFGAWWRDVDSGFSISRDDTGLPTKEYGGEFLGYFTDHFSLYGRYSHAGRGTQELEQAQLTADWQITKNGRLGGELTHRNERDVGYAADATLLALSYRQRLGTSLELYGIGQYTVDDGGLYKPNNLLTLGGKYLFGNRSSVGAEVSGGSRGHGGKLDGEYQLSPDHSVYGAYNYSTDHTERDGLFNTALQSGWTLGQRWRLNNRVNVYNESQYLKSNSTADSGIVHTFGLDFRPVPGWNLGFTLMDGRLDSTVGRVDRHAYSITGGRTDPRLDWSSKLEYRRDRGAEQREQWVTTNRLSYRINEDWRLALRANYADTKDDLNPIAGARLAEVNAGFAWRPHDSTRWAAFGKYTYLYDRASLGQVDTNQYDQRSHVVSLEGIVQLDDHWQLAGKLASRWGDYRMGRGVGQWLDSRADFASLQIRYHLIAHWDGLAEYRVLKVRDGGALGGWLVGLDRQVSENFKVGVGYNFTTFSGDLTQLDYRYRGWFLNVTGHY</sequence>
<name>A0A2K1PY87_9GAMM</name>
<dbReference type="Proteomes" id="UP000236220">
    <property type="component" value="Unassembled WGS sequence"/>
</dbReference>
<dbReference type="RefSeq" id="WP_240600489.1">
    <property type="nucleotide sequence ID" value="NZ_NPZB01000002.1"/>
</dbReference>
<protein>
    <submittedName>
        <fullName evidence="2">Uncharacterized protein</fullName>
    </submittedName>
</protein>
<dbReference type="AlphaFoldDB" id="A0A2K1PY87"/>
<organism evidence="2 3">
    <name type="scientific">Solilutibacter silvestris</name>
    <dbReference type="NCBI Taxonomy" id="1645665"/>
    <lineage>
        <taxon>Bacteria</taxon>
        <taxon>Pseudomonadati</taxon>
        <taxon>Pseudomonadota</taxon>
        <taxon>Gammaproteobacteria</taxon>
        <taxon>Lysobacterales</taxon>
        <taxon>Lysobacteraceae</taxon>
        <taxon>Solilutibacter</taxon>
    </lineage>
</organism>
<keyword evidence="3" id="KW-1185">Reference proteome</keyword>
<dbReference type="SUPFAM" id="SSF56935">
    <property type="entry name" value="Porins"/>
    <property type="match status" value="2"/>
</dbReference>
<evidence type="ECO:0000256" key="1">
    <source>
        <dbReference type="SAM" id="SignalP"/>
    </source>
</evidence>
<keyword evidence="1" id="KW-0732">Signal</keyword>
<evidence type="ECO:0000313" key="2">
    <source>
        <dbReference type="EMBL" id="PNS07740.1"/>
    </source>
</evidence>